<proteinExistence type="predicted"/>
<evidence type="ECO:0000256" key="4">
    <source>
        <dbReference type="PROSITE-ProRule" id="PRU00433"/>
    </source>
</evidence>
<keyword evidence="7" id="KW-1185">Reference proteome</keyword>
<dbReference type="InterPro" id="IPR011045">
    <property type="entry name" value="N2O_reductase_N"/>
</dbReference>
<dbReference type="EC" id="1.11.1.5" evidence="6"/>
<gene>
    <name evidence="6" type="primary">ccp_2</name>
    <name evidence="6" type="ORF">Fuma_01700</name>
</gene>
<dbReference type="SUPFAM" id="SSF50974">
    <property type="entry name" value="Nitrous oxide reductase, N-terminal domain"/>
    <property type="match status" value="1"/>
</dbReference>
<name>A0A1P8WDF3_9PLAN</name>
<evidence type="ECO:0000256" key="1">
    <source>
        <dbReference type="ARBA" id="ARBA00022617"/>
    </source>
</evidence>
<evidence type="ECO:0000259" key="5">
    <source>
        <dbReference type="PROSITE" id="PS51007"/>
    </source>
</evidence>
<dbReference type="InterPro" id="IPR009056">
    <property type="entry name" value="Cyt_c-like_dom"/>
</dbReference>
<reference evidence="6 7" key="1">
    <citation type="journal article" date="2016" name="Front. Microbiol.">
        <title>Fuerstia marisgermanicae gen. nov., sp. nov., an Unusual Member of the Phylum Planctomycetes from the German Wadden Sea.</title>
        <authorList>
            <person name="Kohn T."/>
            <person name="Heuer A."/>
            <person name="Jogler M."/>
            <person name="Vollmers J."/>
            <person name="Boedeker C."/>
            <person name="Bunk B."/>
            <person name="Rast P."/>
            <person name="Borchert D."/>
            <person name="Glockner I."/>
            <person name="Freese H.M."/>
            <person name="Klenk H.P."/>
            <person name="Overmann J."/>
            <person name="Kaster A.K."/>
            <person name="Rohde M."/>
            <person name="Wiegand S."/>
            <person name="Jogler C."/>
        </authorList>
    </citation>
    <scope>NUCLEOTIDE SEQUENCE [LARGE SCALE GENOMIC DNA]</scope>
    <source>
        <strain evidence="6 7">NH11</strain>
    </source>
</reference>
<dbReference type="SUPFAM" id="SSF46626">
    <property type="entry name" value="Cytochrome c"/>
    <property type="match status" value="2"/>
</dbReference>
<dbReference type="PANTHER" id="PTHR47197">
    <property type="entry name" value="PROTEIN NIRF"/>
    <property type="match status" value="1"/>
</dbReference>
<dbReference type="Gene3D" id="2.130.10.10">
    <property type="entry name" value="YVTN repeat-like/Quinoprotein amine dehydrogenase"/>
    <property type="match status" value="1"/>
</dbReference>
<accession>A0A1P8WDF3</accession>
<dbReference type="AlphaFoldDB" id="A0A1P8WDF3"/>
<dbReference type="GO" id="GO:0009055">
    <property type="term" value="F:electron transfer activity"/>
    <property type="evidence" value="ECO:0007669"/>
    <property type="project" value="InterPro"/>
</dbReference>
<dbReference type="PROSITE" id="PS51007">
    <property type="entry name" value="CYTC"/>
    <property type="match status" value="1"/>
</dbReference>
<dbReference type="GO" id="GO:0046872">
    <property type="term" value="F:metal ion binding"/>
    <property type="evidence" value="ECO:0007669"/>
    <property type="project" value="UniProtKB-KW"/>
</dbReference>
<dbReference type="RefSeq" id="WP_077023758.1">
    <property type="nucleotide sequence ID" value="NZ_CP017641.1"/>
</dbReference>
<keyword evidence="2 4" id="KW-0479">Metal-binding</keyword>
<dbReference type="InterPro" id="IPR036909">
    <property type="entry name" value="Cyt_c-like_dom_sf"/>
</dbReference>
<keyword evidence="1 4" id="KW-0349">Heme</keyword>
<keyword evidence="6" id="KW-0575">Peroxidase</keyword>
<dbReference type="STRING" id="1891926.Fuma_01700"/>
<dbReference type="GO" id="GO:0020037">
    <property type="term" value="F:heme binding"/>
    <property type="evidence" value="ECO:0007669"/>
    <property type="project" value="InterPro"/>
</dbReference>
<dbReference type="PANTHER" id="PTHR47197:SF3">
    <property type="entry name" value="DIHYDRO-HEME D1 DEHYDROGENASE"/>
    <property type="match status" value="1"/>
</dbReference>
<dbReference type="Pfam" id="PF10282">
    <property type="entry name" value="Lactonase"/>
    <property type="match status" value="1"/>
</dbReference>
<dbReference type="KEGG" id="fmr:Fuma_01700"/>
<dbReference type="InterPro" id="IPR019405">
    <property type="entry name" value="Lactonase_7-beta_prop"/>
</dbReference>
<feature type="domain" description="Cytochrome c" evidence="5">
    <location>
        <begin position="510"/>
        <end position="624"/>
    </location>
</feature>
<sequence>MRNHVFPSTKNTDLRRPQLFRGSLLSSSLLLATVVVAVAFQAGSAVASERASSNSLLSINHDGSLIACSNRDSGTVTVLEADGLAKTFEVEVGLHPEGTVFIGQSGMVACCVYGSDEVVIVDSETGKVSRRVSVFDEPYGIVSSADGRYLYATLEYPGQVIRIDTSTWKVDAEWSVGKMLRGIALTPDQKSLFVTEYLTTRLLQISTDTGKVVDEFTGASTDNIARQVTLHPTRPKAFLPHARSKITAAHGNGSIFPYVGVATFGGDNAGRRVRIPMDTFRGTRVVANPWEVAVSPDGQFLFTVFGGTNDLYVAQIQDDDYQELTYVATVRLGNNPRAVRITPDGNSMLIYNAMDFELVAYSLPDLKVTERAKTTENPLSKELHLGKTLFYTALQPMSGRQWISCSSCHIDGDPDGRTWQQPEGLRQTQSLKGLAWTHPLHWSADRDEVQDFEHTIQGKLMQGKGFVKGGLPDALADRISGRSEMLDAIAVYANSHKFTLSPHSKSGLSDAAKRGQKIFQSSATKCAECHSGPYYCDSQPGDVASFKRHDVGTGNDDPSELMEPAYDTPTLLGIYRSAPYLHHGKAATLKDVLTTQNADDKHGVTSQLSENQIDDLVEFLKALPFEDPEPAAEAAGMVKVVK</sequence>
<dbReference type="Gene3D" id="1.10.760.10">
    <property type="entry name" value="Cytochrome c-like domain"/>
    <property type="match status" value="2"/>
</dbReference>
<dbReference type="Proteomes" id="UP000187735">
    <property type="component" value="Chromosome"/>
</dbReference>
<evidence type="ECO:0000313" key="7">
    <source>
        <dbReference type="Proteomes" id="UP000187735"/>
    </source>
</evidence>
<organism evidence="6 7">
    <name type="scientific">Fuerstiella marisgermanici</name>
    <dbReference type="NCBI Taxonomy" id="1891926"/>
    <lineage>
        <taxon>Bacteria</taxon>
        <taxon>Pseudomonadati</taxon>
        <taxon>Planctomycetota</taxon>
        <taxon>Planctomycetia</taxon>
        <taxon>Planctomycetales</taxon>
        <taxon>Planctomycetaceae</taxon>
        <taxon>Fuerstiella</taxon>
    </lineage>
</organism>
<dbReference type="EMBL" id="CP017641">
    <property type="protein sequence ID" value="APZ92096.1"/>
    <property type="molecule type" value="Genomic_DNA"/>
</dbReference>
<keyword evidence="3 4" id="KW-0408">Iron</keyword>
<evidence type="ECO:0000313" key="6">
    <source>
        <dbReference type="EMBL" id="APZ92096.1"/>
    </source>
</evidence>
<protein>
    <submittedName>
        <fullName evidence="6">Cytochrome c551 peroxidase</fullName>
        <ecNumber evidence="6">1.11.1.5</ecNumber>
    </submittedName>
</protein>
<dbReference type="InterPro" id="IPR051200">
    <property type="entry name" value="Host-pathogen_enzymatic-act"/>
</dbReference>
<dbReference type="InterPro" id="IPR015943">
    <property type="entry name" value="WD40/YVTN_repeat-like_dom_sf"/>
</dbReference>
<evidence type="ECO:0000256" key="2">
    <source>
        <dbReference type="ARBA" id="ARBA00022723"/>
    </source>
</evidence>
<evidence type="ECO:0000256" key="3">
    <source>
        <dbReference type="ARBA" id="ARBA00023004"/>
    </source>
</evidence>
<keyword evidence="6" id="KW-0560">Oxidoreductase</keyword>
<dbReference type="GO" id="GO:0004130">
    <property type="term" value="F:cytochrome-c peroxidase activity"/>
    <property type="evidence" value="ECO:0007669"/>
    <property type="project" value="UniProtKB-EC"/>
</dbReference>